<dbReference type="PANTHER" id="PTHR43227">
    <property type="entry name" value="BLL4140 PROTEIN"/>
    <property type="match status" value="1"/>
</dbReference>
<dbReference type="InterPro" id="IPR035906">
    <property type="entry name" value="MetI-like_sf"/>
</dbReference>
<evidence type="ECO:0000256" key="4">
    <source>
        <dbReference type="ARBA" id="ARBA00022692"/>
    </source>
</evidence>
<keyword evidence="11" id="KW-1185">Reference proteome</keyword>
<feature type="region of interest" description="Disordered" evidence="8">
    <location>
        <begin position="1"/>
        <end position="36"/>
    </location>
</feature>
<evidence type="ECO:0000313" key="10">
    <source>
        <dbReference type="EMBL" id="NNH74824.1"/>
    </source>
</evidence>
<evidence type="ECO:0000256" key="2">
    <source>
        <dbReference type="ARBA" id="ARBA00022448"/>
    </source>
</evidence>
<name>A0A849C827_9NOCA</name>
<dbReference type="PANTHER" id="PTHR43227:SF8">
    <property type="entry name" value="DIACETYLCHITOBIOSE UPTAKE SYSTEM PERMEASE PROTEIN DASB"/>
    <property type="match status" value="1"/>
</dbReference>
<gene>
    <name evidence="10" type="ORF">HLB23_34090</name>
</gene>
<organism evidence="10 11">
    <name type="scientific">Nocardia uniformis</name>
    <dbReference type="NCBI Taxonomy" id="53432"/>
    <lineage>
        <taxon>Bacteria</taxon>
        <taxon>Bacillati</taxon>
        <taxon>Actinomycetota</taxon>
        <taxon>Actinomycetes</taxon>
        <taxon>Mycobacteriales</taxon>
        <taxon>Nocardiaceae</taxon>
        <taxon>Nocardia</taxon>
    </lineage>
</organism>
<dbReference type="GO" id="GO:0005886">
    <property type="term" value="C:plasma membrane"/>
    <property type="evidence" value="ECO:0007669"/>
    <property type="project" value="UniProtKB-SubCell"/>
</dbReference>
<dbReference type="InterPro" id="IPR000515">
    <property type="entry name" value="MetI-like"/>
</dbReference>
<feature type="transmembrane region" description="Helical" evidence="7">
    <location>
        <begin position="109"/>
        <end position="130"/>
    </location>
</feature>
<dbReference type="Pfam" id="PF00528">
    <property type="entry name" value="BPD_transp_1"/>
    <property type="match status" value="1"/>
</dbReference>
<dbReference type="Proteomes" id="UP000586827">
    <property type="component" value="Unassembled WGS sequence"/>
</dbReference>
<keyword evidence="3" id="KW-1003">Cell membrane</keyword>
<feature type="transmembrane region" description="Helical" evidence="7">
    <location>
        <begin position="300"/>
        <end position="320"/>
    </location>
</feature>
<protein>
    <submittedName>
        <fullName evidence="10">Sugar ABC transporter permease</fullName>
    </submittedName>
</protein>
<keyword evidence="4 7" id="KW-0812">Transmembrane</keyword>
<feature type="compositionally biased region" description="Basic and acidic residues" evidence="8">
    <location>
        <begin position="1"/>
        <end position="15"/>
    </location>
</feature>
<dbReference type="EMBL" id="JABELX010000016">
    <property type="protein sequence ID" value="NNH74824.1"/>
    <property type="molecule type" value="Genomic_DNA"/>
</dbReference>
<keyword evidence="2 7" id="KW-0813">Transport</keyword>
<dbReference type="InterPro" id="IPR050809">
    <property type="entry name" value="UgpAE/MalFG_permease"/>
</dbReference>
<comment type="similarity">
    <text evidence="7">Belongs to the binding-protein-dependent transport system permease family.</text>
</comment>
<keyword evidence="5 7" id="KW-1133">Transmembrane helix</keyword>
<dbReference type="GO" id="GO:0055085">
    <property type="term" value="P:transmembrane transport"/>
    <property type="evidence" value="ECO:0007669"/>
    <property type="project" value="InterPro"/>
</dbReference>
<evidence type="ECO:0000259" key="9">
    <source>
        <dbReference type="PROSITE" id="PS50928"/>
    </source>
</evidence>
<evidence type="ECO:0000256" key="3">
    <source>
        <dbReference type="ARBA" id="ARBA00022475"/>
    </source>
</evidence>
<evidence type="ECO:0000313" key="11">
    <source>
        <dbReference type="Proteomes" id="UP000586827"/>
    </source>
</evidence>
<sequence length="331" mass="35609">MGCGPRHDAAADGHHRPGRRSGRGTAEDPTGGELSRGKTRFTAGLAALPWIGPVLVLIAAIVAFPAGYMVWTSTRDLNSYGQDRGSAGLANYRTLFRIPELASVLLHTVIWVVAVVLITLLLSAALAQFLNKDFPGRTAVRLAVLVPWAASVVMTTTIFYYMLDPDVGIANRFLVDIGLLERGFGFTKQPTEAFMVAIGVAVFVSIPFTTYTILAGLHSIPAELGEAGRVDGASAWQRYRYLTLPQLRPAIAVATIINIINVFNSLPILQVLTGSIAGFSADTTTTLTFKLIRQNQQIDTAAAMSVLNFGLIVVIIAIYVKVVRPTRGVDE</sequence>
<evidence type="ECO:0000256" key="8">
    <source>
        <dbReference type="SAM" id="MobiDB-lite"/>
    </source>
</evidence>
<dbReference type="Gene3D" id="1.10.3720.10">
    <property type="entry name" value="MetI-like"/>
    <property type="match status" value="1"/>
</dbReference>
<feature type="transmembrane region" description="Helical" evidence="7">
    <location>
        <begin position="45"/>
        <end position="71"/>
    </location>
</feature>
<feature type="transmembrane region" description="Helical" evidence="7">
    <location>
        <begin position="142"/>
        <end position="163"/>
    </location>
</feature>
<proteinExistence type="inferred from homology"/>
<dbReference type="AlphaFoldDB" id="A0A849C827"/>
<reference evidence="10 11" key="1">
    <citation type="submission" date="2020-05" db="EMBL/GenBank/DDBJ databases">
        <title>MicrobeNet Type strains.</title>
        <authorList>
            <person name="Nicholson A.C."/>
        </authorList>
    </citation>
    <scope>NUCLEOTIDE SEQUENCE [LARGE SCALE GENOMIC DNA]</scope>
    <source>
        <strain evidence="10 11">JCM 3224</strain>
    </source>
</reference>
<evidence type="ECO:0000256" key="1">
    <source>
        <dbReference type="ARBA" id="ARBA00004651"/>
    </source>
</evidence>
<keyword evidence="6 7" id="KW-0472">Membrane</keyword>
<evidence type="ECO:0000256" key="6">
    <source>
        <dbReference type="ARBA" id="ARBA00023136"/>
    </source>
</evidence>
<dbReference type="PROSITE" id="PS50928">
    <property type="entry name" value="ABC_TM1"/>
    <property type="match status" value="1"/>
</dbReference>
<feature type="transmembrane region" description="Helical" evidence="7">
    <location>
        <begin position="193"/>
        <end position="214"/>
    </location>
</feature>
<feature type="domain" description="ABC transmembrane type-1" evidence="9">
    <location>
        <begin position="105"/>
        <end position="324"/>
    </location>
</feature>
<comment type="caution">
    <text evidence="10">The sequence shown here is derived from an EMBL/GenBank/DDBJ whole genome shotgun (WGS) entry which is preliminary data.</text>
</comment>
<comment type="subcellular location">
    <subcellularLocation>
        <location evidence="1 7">Cell membrane</location>
        <topology evidence="1 7">Multi-pass membrane protein</topology>
    </subcellularLocation>
</comment>
<accession>A0A849C827</accession>
<dbReference type="CDD" id="cd06261">
    <property type="entry name" value="TM_PBP2"/>
    <property type="match status" value="1"/>
</dbReference>
<dbReference type="SUPFAM" id="SSF161098">
    <property type="entry name" value="MetI-like"/>
    <property type="match status" value="1"/>
</dbReference>
<evidence type="ECO:0000256" key="5">
    <source>
        <dbReference type="ARBA" id="ARBA00022989"/>
    </source>
</evidence>
<evidence type="ECO:0000256" key="7">
    <source>
        <dbReference type="RuleBase" id="RU363032"/>
    </source>
</evidence>